<comment type="subcellular location">
    <subcellularLocation>
        <location evidence="1">Nucleus</location>
    </subcellularLocation>
</comment>
<dbReference type="InterPro" id="IPR012340">
    <property type="entry name" value="NA-bd_OB-fold"/>
</dbReference>
<dbReference type="CTD" id="55388"/>
<evidence type="ECO:0000256" key="9">
    <source>
        <dbReference type="SAM" id="MobiDB-lite"/>
    </source>
</evidence>
<evidence type="ECO:0000256" key="7">
    <source>
        <dbReference type="ARBA" id="ARBA00022833"/>
    </source>
</evidence>
<evidence type="ECO:0000256" key="2">
    <source>
        <dbReference type="ARBA" id="ARBA00009679"/>
    </source>
</evidence>
<dbReference type="Pfam" id="PF24863">
    <property type="entry name" value="zf-CCCH_Mcm10"/>
    <property type="match status" value="1"/>
</dbReference>
<dbReference type="Gene3D" id="2.40.50.140">
    <property type="entry name" value="Nucleic acid-binding proteins"/>
    <property type="match status" value="1"/>
</dbReference>
<dbReference type="Pfam" id="PF09332">
    <property type="entry name" value="Mcm10"/>
    <property type="match status" value="1"/>
</dbReference>
<reference evidence="11" key="1">
    <citation type="submission" date="2021-01" db="UniProtKB">
        <authorList>
            <consortium name="EnsemblMetazoa"/>
        </authorList>
    </citation>
    <scope>IDENTIFICATION</scope>
</reference>
<feature type="region of interest" description="Disordered" evidence="9">
    <location>
        <begin position="1"/>
        <end position="45"/>
    </location>
</feature>
<sequence length="733" mass="82712">MSHEDSDDDLLADLLANADDDDGPKPSASSSSEPPSKPRALKELDFHFLDKDFSSNFEDETLKVPSPRSQKEAASAIDDHANSSDDEDKKYFEKQQYSDYGKDIKNLLKTKEAEKKDKSLEYTFRKENTDNNSLTRNESLSKTNNSPLSNSFNKLAPKNDKYSLQVPASPSSTLARKDVYSDPIFGLKIVKPLVSSAELTEKMQGRKAVTVSNIKLHLTNQALGLLPEDWVIAGVLLNTSTKTSQKGSHYCIWKISDLSTDMKAVSIFLFSGAYKQFWKTTPGAVVGILNPSVMESRDDKDLATLSVDNALKIMILGTSRDLGRCKSMKKSGDRCTAPVNLSQCEYCIYHIKQEYGKYSRRSELQTTGMRRAFGNTSSSPKTATPQRHPEAANFVAIPAKRNEAQYKKDCERLALLRGDSSAIKKFKQQQQQQQKEPEKKVKATSVELTTCQMRKDQERLTKLQQWSDTQNFDSPTVKEEKKPEPKFSLPVPKLGTGVRGGIIDFSQPIPKNLDRARLSAIEWVRKNGSFKKTNPNKIRPAKEELAEKGIKRRREEEEGEEIEAEKIRKEEVVKSKFQEMLEMKSAHSDLIEKRQDEETEQYFRKLEAKERMEEKMLTTYKIDCKAVRCSVCKYVAFSSSDLCKKLQHPIKVIDAVKRFFKCGDCGNRTISLDRIPTETCKKCSSSKWVKAAMMSEKKTELAGSKLCIRGGEEKFIGSMATDASLNLLVPESD</sequence>
<dbReference type="SMART" id="SM01280">
    <property type="entry name" value="Mcm10"/>
    <property type="match status" value="1"/>
</dbReference>
<proteinExistence type="inferred from homology"/>
<dbReference type="InterPro" id="IPR056791">
    <property type="entry name" value="Znf_Mcm10_C"/>
</dbReference>
<dbReference type="GO" id="GO:0003697">
    <property type="term" value="F:single-stranded DNA binding"/>
    <property type="evidence" value="ECO:0007669"/>
    <property type="project" value="InterPro"/>
</dbReference>
<evidence type="ECO:0000313" key="12">
    <source>
        <dbReference type="Proteomes" id="UP000002358"/>
    </source>
</evidence>
<keyword evidence="12" id="KW-1185">Reference proteome</keyword>
<dbReference type="PANTHER" id="PTHR13454:SF11">
    <property type="entry name" value="PROTEIN MCM10 HOMOLOG"/>
    <property type="match status" value="1"/>
</dbReference>
<dbReference type="SMR" id="A0A7M7G6F3"/>
<dbReference type="OrthoDB" id="273123at2759"/>
<dbReference type="GO" id="GO:0043596">
    <property type="term" value="C:nuclear replication fork"/>
    <property type="evidence" value="ECO:0007669"/>
    <property type="project" value="TreeGrafter"/>
</dbReference>
<protein>
    <recommendedName>
        <fullName evidence="3">Protein MCM10 homolog</fullName>
    </recommendedName>
</protein>
<dbReference type="InterPro" id="IPR055065">
    <property type="entry name" value="OB_MCM10"/>
</dbReference>
<feature type="compositionally biased region" description="Polar residues" evidence="9">
    <location>
        <begin position="130"/>
        <end position="153"/>
    </location>
</feature>
<keyword evidence="7" id="KW-0862">Zinc</keyword>
<dbReference type="GO" id="GO:0006270">
    <property type="term" value="P:DNA replication initiation"/>
    <property type="evidence" value="ECO:0007669"/>
    <property type="project" value="InterPro"/>
</dbReference>
<evidence type="ECO:0000259" key="10">
    <source>
        <dbReference type="SMART" id="SM01280"/>
    </source>
</evidence>
<name>A0A7M7G6F3_NASVI</name>
<evidence type="ECO:0000256" key="3">
    <source>
        <dbReference type="ARBA" id="ARBA00017770"/>
    </source>
</evidence>
<feature type="region of interest" description="Disordered" evidence="9">
    <location>
        <begin position="57"/>
        <end position="94"/>
    </location>
</feature>
<dbReference type="InterPro" id="IPR015411">
    <property type="entry name" value="Rep_factor_Mcm10_C"/>
</dbReference>
<keyword evidence="8" id="KW-0539">Nucleus</keyword>
<evidence type="ECO:0000256" key="4">
    <source>
        <dbReference type="ARBA" id="ARBA00022705"/>
    </source>
</evidence>
<dbReference type="KEGG" id="nvi:100121444"/>
<organism evidence="11 12">
    <name type="scientific">Nasonia vitripennis</name>
    <name type="common">Parasitic wasp</name>
    <dbReference type="NCBI Taxonomy" id="7425"/>
    <lineage>
        <taxon>Eukaryota</taxon>
        <taxon>Metazoa</taxon>
        <taxon>Ecdysozoa</taxon>
        <taxon>Arthropoda</taxon>
        <taxon>Hexapoda</taxon>
        <taxon>Insecta</taxon>
        <taxon>Pterygota</taxon>
        <taxon>Neoptera</taxon>
        <taxon>Endopterygota</taxon>
        <taxon>Hymenoptera</taxon>
        <taxon>Apocrita</taxon>
        <taxon>Proctotrupomorpha</taxon>
        <taxon>Chalcidoidea</taxon>
        <taxon>Pteromalidae</taxon>
        <taxon>Pteromalinae</taxon>
        <taxon>Nasonia</taxon>
    </lineage>
</organism>
<evidence type="ECO:0000256" key="5">
    <source>
        <dbReference type="ARBA" id="ARBA00022723"/>
    </source>
</evidence>
<keyword evidence="4" id="KW-0235">DNA replication</keyword>
<dbReference type="GO" id="GO:0003688">
    <property type="term" value="F:DNA replication origin binding"/>
    <property type="evidence" value="ECO:0007669"/>
    <property type="project" value="TreeGrafter"/>
</dbReference>
<feature type="region of interest" description="Disordered" evidence="9">
    <location>
        <begin position="123"/>
        <end position="156"/>
    </location>
</feature>
<dbReference type="GO" id="GO:0008270">
    <property type="term" value="F:zinc ion binding"/>
    <property type="evidence" value="ECO:0007669"/>
    <property type="project" value="UniProtKB-KW"/>
</dbReference>
<feature type="compositionally biased region" description="Basic and acidic residues" evidence="9">
    <location>
        <begin position="476"/>
        <end position="485"/>
    </location>
</feature>
<evidence type="ECO:0000256" key="8">
    <source>
        <dbReference type="ARBA" id="ARBA00023242"/>
    </source>
</evidence>
<dbReference type="Pfam" id="PF22379">
    <property type="entry name" value="OB_MCM10"/>
    <property type="match status" value="1"/>
</dbReference>
<dbReference type="RefSeq" id="XP_001605057.2">
    <property type="nucleotide sequence ID" value="XM_001605007.6"/>
</dbReference>
<evidence type="ECO:0000313" key="11">
    <source>
        <dbReference type="EnsemblMetazoa" id="XP_001605057"/>
    </source>
</evidence>
<dbReference type="Pfam" id="PF09329">
    <property type="entry name" value="zf-primase"/>
    <property type="match status" value="1"/>
</dbReference>
<feature type="compositionally biased region" description="Basic and acidic residues" evidence="9">
    <location>
        <begin position="77"/>
        <end position="93"/>
    </location>
</feature>
<dbReference type="FunCoup" id="A0A7M7G6F3">
    <property type="interactions" value="804"/>
</dbReference>
<feature type="region of interest" description="Disordered" evidence="9">
    <location>
        <begin position="469"/>
        <end position="493"/>
    </location>
</feature>
<evidence type="ECO:0000256" key="1">
    <source>
        <dbReference type="ARBA" id="ARBA00004123"/>
    </source>
</evidence>
<feature type="domain" description="Replication factor Mcm10 C-terminal" evidence="10">
    <location>
        <begin position="377"/>
        <end position="718"/>
    </location>
</feature>
<accession>A0A7M7G6F3</accession>
<evidence type="ECO:0000256" key="6">
    <source>
        <dbReference type="ARBA" id="ARBA00022771"/>
    </source>
</evidence>
<keyword evidence="5" id="KW-0479">Metal-binding</keyword>
<dbReference type="InParanoid" id="A0A7M7G6F3"/>
<dbReference type="InterPro" id="IPR015408">
    <property type="entry name" value="Znf_Mcm10/DnaG"/>
</dbReference>
<dbReference type="InterPro" id="IPR040184">
    <property type="entry name" value="Mcm10"/>
</dbReference>
<dbReference type="PANTHER" id="PTHR13454">
    <property type="entry name" value="PROTEIN MCM10 HOMOLOG"/>
    <property type="match status" value="1"/>
</dbReference>
<comment type="similarity">
    <text evidence="2">Belongs to the MCM10 family.</text>
</comment>
<dbReference type="AlphaFoldDB" id="A0A7M7G6F3"/>
<feature type="compositionally biased region" description="Low complexity" evidence="9">
    <location>
        <begin position="25"/>
        <end position="34"/>
    </location>
</feature>
<feature type="compositionally biased region" description="Acidic residues" evidence="9">
    <location>
        <begin position="1"/>
        <end position="11"/>
    </location>
</feature>
<dbReference type="GeneID" id="100121444"/>
<dbReference type="EnsemblMetazoa" id="XM_001605007">
    <property type="protein sequence ID" value="XP_001605057"/>
    <property type="gene ID" value="LOC100121444"/>
</dbReference>
<dbReference type="Proteomes" id="UP000002358">
    <property type="component" value="Chromosome 2"/>
</dbReference>
<keyword evidence="6" id="KW-0863">Zinc-finger</keyword>